<accession>A0A3P3WG69</accession>
<dbReference type="PANTHER" id="PTHR43493">
    <property type="entry name" value="DNA GYRASE/TOPOISOMERASE SUBUNIT A"/>
    <property type="match status" value="1"/>
</dbReference>
<keyword evidence="5 9" id="KW-0799">Topoisomerase</keyword>
<evidence type="ECO:0000256" key="5">
    <source>
        <dbReference type="ARBA" id="ARBA00023029"/>
    </source>
</evidence>
<dbReference type="SUPFAM" id="SSF56719">
    <property type="entry name" value="Type II DNA topoisomerase"/>
    <property type="match status" value="1"/>
</dbReference>
<dbReference type="GO" id="GO:0005737">
    <property type="term" value="C:cytoplasm"/>
    <property type="evidence" value="ECO:0007669"/>
    <property type="project" value="UniProtKB-SubCell"/>
</dbReference>
<comment type="similarity">
    <text evidence="2 9">Belongs to the type II topoisomerase GyrA/ParC subunit family.</text>
</comment>
<organism evidence="14 15">
    <name type="scientific">Flavobacterium macacae</name>
    <dbReference type="NCBI Taxonomy" id="2488993"/>
    <lineage>
        <taxon>Bacteria</taxon>
        <taxon>Pseudomonadati</taxon>
        <taxon>Bacteroidota</taxon>
        <taxon>Flavobacteriia</taxon>
        <taxon>Flavobacteriales</taxon>
        <taxon>Flavobacteriaceae</taxon>
        <taxon>Flavobacterium</taxon>
    </lineage>
</organism>
<dbReference type="GO" id="GO:0034335">
    <property type="term" value="F:DNA negative supercoiling activity"/>
    <property type="evidence" value="ECO:0007669"/>
    <property type="project" value="UniProtKB-ARBA"/>
</dbReference>
<dbReference type="NCBIfam" id="TIGR01063">
    <property type="entry name" value="gyrA"/>
    <property type="match status" value="1"/>
</dbReference>
<comment type="miscellaneous">
    <text evidence="9">Few gyrases are as efficient as E.coli at forming negative supercoils. Not all organisms have 2 type II topoisomerases; in organisms with a single type II topoisomerase this enzyme also has to decatenate newly replicated chromosomes.</text>
</comment>
<feature type="coiled-coil region" evidence="11">
    <location>
        <begin position="448"/>
        <end position="482"/>
    </location>
</feature>
<dbReference type="HAMAP" id="MF_01897">
    <property type="entry name" value="GyrA"/>
    <property type="match status" value="1"/>
</dbReference>
<evidence type="ECO:0000256" key="9">
    <source>
        <dbReference type="HAMAP-Rule" id="MF_01897"/>
    </source>
</evidence>
<dbReference type="PROSITE" id="PS52040">
    <property type="entry name" value="TOPO_IIA"/>
    <property type="match status" value="1"/>
</dbReference>
<dbReference type="CDD" id="cd00187">
    <property type="entry name" value="TOP4c"/>
    <property type="match status" value="1"/>
</dbReference>
<dbReference type="FunFam" id="3.90.199.10:FF:000001">
    <property type="entry name" value="DNA gyrase subunit A"/>
    <property type="match status" value="1"/>
</dbReference>
<sequence length="857" mass="96587">MSEGEKLIPINIEDEMKSSYIDYSMSVIVSRALPDVRDGLKPVHRRVLYGMYELGVFSNRAHKKSARIVGEVLGKYHPHGDTSVYDAMVRMAQEWSLRYLLVDGQGNFGSVDGDSPAAMRYTEARMRKISEEIMADLDKETVDFQLNFDDTLEEPKVMPTKVPVLLVNGASGIAVGMATNMAPHNLTEVIDGTLAYIDNEDIEIDELMNHIKAPDFPTGGIIYGYDGVREAFKTGRGRIVMRAKVGFEEVDGRECIIVTEIPYQVNKADMIKKTADLVNEKKIDGISNIRDESDRNGMRIVYILRRDAVPNVVLNTLYKFTQLQSSFSVNNIALVKGRPQMLNLKELIHYFVEHRHEVVVRRAQYELRKAEERAHILEGLIIASDNIDEVIQLIRSSSNTDQAKEKLIERFKLSEIQAKAIVEMRLRQLTGLEQDKLRAEYEEIMKLITHLKELLASKEMRMDLIKEELNEIKEKYGDARRSQIEYAGGDVSIEDLIADENVVITISHAGYIKRTNLSEYKTQNRGGVGQKSAGTRDQDFLEHLFVATNHQYMMFFTQKGKCFWMRVYEIPEGSKTSKGRAIQNLINIENDDKVKAFICTQDLKNQDYINSHYVIMATKKGQVKKTLLEQYSRPRVNGIAAITIKEDDELLEAKLTNGESQILIAVKSGKLVRFEEGKTRPMGRSASGVRGITLRDEQDEVVGMVSVNDMESEILVVSEKGYGKRSSLDDYRITNRGGKGVKTLSITEKTGSLISINNVTDADDLMIINKSGLTIRMEVSDLRVMGRATQGVRLINIKGNDSIAAVTKVIREEAVIEETIEGEEVLNVEAISNPEISDDIAEGTTEEAEDPEQETEE</sequence>
<dbReference type="InterPro" id="IPR035516">
    <property type="entry name" value="Gyrase/topoIV_suA_C"/>
</dbReference>
<dbReference type="InterPro" id="IPR006691">
    <property type="entry name" value="GyrA/parC_rep"/>
</dbReference>
<keyword evidence="6 9" id="KW-0238">DNA-binding</keyword>
<feature type="short sequence motif" description="GyrA-box" evidence="9">
    <location>
        <begin position="523"/>
        <end position="529"/>
    </location>
</feature>
<evidence type="ECO:0000256" key="3">
    <source>
        <dbReference type="ARBA" id="ARBA00022741"/>
    </source>
</evidence>
<dbReference type="RefSeq" id="WP_125011714.1">
    <property type="nucleotide sequence ID" value="NZ_RQVR01000003.1"/>
</dbReference>
<dbReference type="Gene3D" id="3.90.199.10">
    <property type="entry name" value="Topoisomerase II, domain 5"/>
    <property type="match status" value="1"/>
</dbReference>
<dbReference type="InterPro" id="IPR050220">
    <property type="entry name" value="Type_II_DNA_Topoisomerases"/>
</dbReference>
<evidence type="ECO:0000256" key="8">
    <source>
        <dbReference type="ARBA" id="ARBA00063644"/>
    </source>
</evidence>
<dbReference type="FunFam" id="3.30.1360.40:FF:000002">
    <property type="entry name" value="DNA gyrase subunit A"/>
    <property type="match status" value="1"/>
</dbReference>
<dbReference type="PANTHER" id="PTHR43493:SF5">
    <property type="entry name" value="DNA GYRASE SUBUNIT A, CHLOROPLASTIC_MITOCHONDRIAL"/>
    <property type="match status" value="1"/>
</dbReference>
<dbReference type="GO" id="GO:0009330">
    <property type="term" value="C:DNA topoisomerase type II (double strand cut, ATP-hydrolyzing) complex"/>
    <property type="evidence" value="ECO:0007669"/>
    <property type="project" value="TreeGrafter"/>
</dbReference>
<dbReference type="Pfam" id="PF03989">
    <property type="entry name" value="DNA_gyraseA_C"/>
    <property type="match status" value="6"/>
</dbReference>
<evidence type="ECO:0000256" key="7">
    <source>
        <dbReference type="ARBA" id="ARBA00023235"/>
    </source>
</evidence>
<dbReference type="InterPro" id="IPR002205">
    <property type="entry name" value="Topo_IIA_dom_A"/>
</dbReference>
<evidence type="ECO:0000256" key="6">
    <source>
        <dbReference type="ARBA" id="ARBA00023125"/>
    </source>
</evidence>
<evidence type="ECO:0000256" key="12">
    <source>
        <dbReference type="SAM" id="MobiDB-lite"/>
    </source>
</evidence>
<keyword evidence="3 9" id="KW-0547">Nucleotide-binding</keyword>
<dbReference type="Pfam" id="PF00521">
    <property type="entry name" value="DNA_topoisoIV"/>
    <property type="match status" value="1"/>
</dbReference>
<dbReference type="InterPro" id="IPR005743">
    <property type="entry name" value="GyrA"/>
</dbReference>
<evidence type="ECO:0000259" key="13">
    <source>
        <dbReference type="PROSITE" id="PS52040"/>
    </source>
</evidence>
<dbReference type="InterPro" id="IPR013758">
    <property type="entry name" value="Topo_IIA_A/C_ab"/>
</dbReference>
<dbReference type="Gene3D" id="1.10.268.10">
    <property type="entry name" value="Topoisomerase, domain 3"/>
    <property type="match status" value="1"/>
</dbReference>
<reference evidence="14 15" key="1">
    <citation type="submission" date="2018-11" db="EMBL/GenBank/DDBJ databases">
        <title>Flavobacterium sp. nov., YIM 102600 draft genome.</title>
        <authorList>
            <person name="Li G."/>
            <person name="Jiang Y."/>
        </authorList>
    </citation>
    <scope>NUCLEOTIDE SEQUENCE [LARGE SCALE GENOMIC DNA]</scope>
    <source>
        <strain evidence="14 15">YIM 102600</strain>
    </source>
</reference>
<evidence type="ECO:0000256" key="4">
    <source>
        <dbReference type="ARBA" id="ARBA00022840"/>
    </source>
</evidence>
<proteinExistence type="inferred from homology"/>
<dbReference type="SMART" id="SM00434">
    <property type="entry name" value="TOP4c"/>
    <property type="match status" value="1"/>
</dbReference>
<dbReference type="FunFam" id="1.10.268.10:FF:000001">
    <property type="entry name" value="DNA gyrase subunit A"/>
    <property type="match status" value="1"/>
</dbReference>
<dbReference type="GO" id="GO:0006265">
    <property type="term" value="P:DNA topological change"/>
    <property type="evidence" value="ECO:0007669"/>
    <property type="project" value="UniProtKB-UniRule"/>
</dbReference>
<keyword evidence="9" id="KW-0963">Cytoplasm</keyword>
<dbReference type="EC" id="5.6.2.2" evidence="9"/>
<protein>
    <recommendedName>
        <fullName evidence="9">DNA gyrase subunit A</fullName>
        <ecNumber evidence="9">5.6.2.2</ecNumber>
    </recommendedName>
</protein>
<dbReference type="GO" id="GO:0003677">
    <property type="term" value="F:DNA binding"/>
    <property type="evidence" value="ECO:0007669"/>
    <property type="project" value="UniProtKB-UniRule"/>
</dbReference>
<dbReference type="Gene3D" id="3.30.1360.40">
    <property type="match status" value="1"/>
</dbReference>
<evidence type="ECO:0000256" key="2">
    <source>
        <dbReference type="ARBA" id="ARBA00008263"/>
    </source>
</evidence>
<dbReference type="NCBIfam" id="NF004044">
    <property type="entry name" value="PRK05561.1"/>
    <property type="match status" value="1"/>
</dbReference>
<feature type="active site" description="O-(5'-phospho-DNA)-tyrosine intermediate" evidence="9 10">
    <location>
        <position position="121"/>
    </location>
</feature>
<dbReference type="EMBL" id="RQVR01000003">
    <property type="protein sequence ID" value="RRJ93397.1"/>
    <property type="molecule type" value="Genomic_DNA"/>
</dbReference>
<dbReference type="GO" id="GO:0005524">
    <property type="term" value="F:ATP binding"/>
    <property type="evidence" value="ECO:0007669"/>
    <property type="project" value="UniProtKB-UniRule"/>
</dbReference>
<evidence type="ECO:0000256" key="1">
    <source>
        <dbReference type="ARBA" id="ARBA00000185"/>
    </source>
</evidence>
<keyword evidence="7 9" id="KW-0413">Isomerase</keyword>
<dbReference type="GO" id="GO:0005694">
    <property type="term" value="C:chromosome"/>
    <property type="evidence" value="ECO:0007669"/>
    <property type="project" value="InterPro"/>
</dbReference>
<keyword evidence="11" id="KW-0175">Coiled coil</keyword>
<dbReference type="InterPro" id="IPR013760">
    <property type="entry name" value="Topo_IIA-like_dom_sf"/>
</dbReference>
<name>A0A3P3WG69_9FLAO</name>
<dbReference type="FunFam" id="2.120.10.90:FF:000005">
    <property type="entry name" value="DNA topoisomerase 4 subunit A"/>
    <property type="match status" value="1"/>
</dbReference>
<comment type="catalytic activity">
    <reaction evidence="1 9 10">
        <text>ATP-dependent breakage, passage and rejoining of double-stranded DNA.</text>
        <dbReference type="EC" id="5.6.2.2"/>
    </reaction>
</comment>
<comment type="subunit">
    <text evidence="9">Heterotetramer, composed of two GyrA and two GyrB chains. In the heterotetramer, GyrA contains the active site tyrosine that forms a transient covalent intermediate with DNA, while GyrB binds cofactors and catalyzes ATP hydrolysis.</text>
</comment>
<dbReference type="SUPFAM" id="SSF101904">
    <property type="entry name" value="GyrA/ParC C-terminal domain-like"/>
    <property type="match status" value="1"/>
</dbReference>
<comment type="caution">
    <text evidence="14">The sequence shown here is derived from an EMBL/GenBank/DDBJ whole genome shotgun (WGS) entry which is preliminary data.</text>
</comment>
<gene>
    <name evidence="9 14" type="primary">gyrA</name>
    <name evidence="14" type="ORF">EG849_03555</name>
</gene>
<evidence type="ECO:0000256" key="11">
    <source>
        <dbReference type="SAM" id="Coils"/>
    </source>
</evidence>
<comment type="subcellular location">
    <subcellularLocation>
        <location evidence="9">Cytoplasm</location>
    </subcellularLocation>
</comment>
<dbReference type="NCBIfam" id="NF004043">
    <property type="entry name" value="PRK05560.1"/>
    <property type="match status" value="1"/>
</dbReference>
<feature type="region of interest" description="Disordered" evidence="12">
    <location>
        <begin position="831"/>
        <end position="857"/>
    </location>
</feature>
<comment type="function">
    <text evidence="9">A type II topoisomerase that negatively supercoils closed circular double-stranded (ds) DNA in an ATP-dependent manner to modulate DNA topology and maintain chromosomes in an underwound state. Negative supercoiling favors strand separation, and DNA replication, transcription, recombination and repair, all of which involve strand separation. Also able to catalyze the interconversion of other topological isomers of dsDNA rings, including catenanes and knotted rings. Type II topoisomerases break and join 2 DNA strands simultaneously in an ATP-dependent manner.</text>
</comment>
<keyword evidence="15" id="KW-1185">Reference proteome</keyword>
<comment type="subunit">
    <text evidence="8">Heterotetramer composed of ParC and ParE.</text>
</comment>
<evidence type="ECO:0000256" key="10">
    <source>
        <dbReference type="PROSITE-ProRule" id="PRU01384"/>
    </source>
</evidence>
<dbReference type="InterPro" id="IPR013757">
    <property type="entry name" value="Topo_IIA_A_a_sf"/>
</dbReference>
<feature type="domain" description="Topo IIA-type catalytic" evidence="13">
    <location>
        <begin position="33"/>
        <end position="496"/>
    </location>
</feature>
<feature type="compositionally biased region" description="Acidic residues" evidence="12">
    <location>
        <begin position="836"/>
        <end position="857"/>
    </location>
</feature>
<dbReference type="GO" id="GO:0006261">
    <property type="term" value="P:DNA-templated DNA replication"/>
    <property type="evidence" value="ECO:0007669"/>
    <property type="project" value="UniProtKB-UniRule"/>
</dbReference>
<keyword evidence="4 9" id="KW-0067">ATP-binding</keyword>
<dbReference type="OrthoDB" id="9806486at2"/>
<evidence type="ECO:0000313" key="14">
    <source>
        <dbReference type="EMBL" id="RRJ93397.1"/>
    </source>
</evidence>
<evidence type="ECO:0000313" key="15">
    <source>
        <dbReference type="Proteomes" id="UP000271937"/>
    </source>
</evidence>
<dbReference type="AlphaFoldDB" id="A0A3P3WG69"/>
<dbReference type="Gene3D" id="2.120.10.90">
    <property type="entry name" value="DNA gyrase/topoisomerase IV, subunit A, C-terminal"/>
    <property type="match status" value="1"/>
</dbReference>
<dbReference type="Proteomes" id="UP000271937">
    <property type="component" value="Unassembled WGS sequence"/>
</dbReference>